<comment type="caution">
    <text evidence="1">The sequence shown here is derived from an EMBL/GenBank/DDBJ whole genome shotgun (WGS) entry which is preliminary data.</text>
</comment>
<accession>A0AAV7XNL1</accession>
<evidence type="ECO:0000313" key="2">
    <source>
        <dbReference type="Proteomes" id="UP001075354"/>
    </source>
</evidence>
<organism evidence="1 2">
    <name type="scientific">Megalurothrips usitatus</name>
    <name type="common">bean blossom thrips</name>
    <dbReference type="NCBI Taxonomy" id="439358"/>
    <lineage>
        <taxon>Eukaryota</taxon>
        <taxon>Metazoa</taxon>
        <taxon>Ecdysozoa</taxon>
        <taxon>Arthropoda</taxon>
        <taxon>Hexapoda</taxon>
        <taxon>Insecta</taxon>
        <taxon>Pterygota</taxon>
        <taxon>Neoptera</taxon>
        <taxon>Paraneoptera</taxon>
        <taxon>Thysanoptera</taxon>
        <taxon>Terebrantia</taxon>
        <taxon>Thripoidea</taxon>
        <taxon>Thripidae</taxon>
        <taxon>Megalurothrips</taxon>
    </lineage>
</organism>
<gene>
    <name evidence="1" type="ORF">ONE63_007735</name>
</gene>
<dbReference type="AlphaFoldDB" id="A0AAV7XNL1"/>
<sequence length="254" mass="28774">MKEGVVVMLGELTSITLSDLDASKLVDGSEVVVATESKKRALIEDVKTTITSKEPWIEEKGRRAKKFRAEWMNEVYFKEWLRPHPTDETYCICIACDIRLRCGKSELEKHASGLKHCRRMDAMKENPNQTATHKLTVHADGSHPQASDHILCEENGTFYVATGDLTGMATGEVESVLSTALLKLAKHLDNNSEVAKKKMQIMEAEHTRRMQILNKELELRTLEVIIRQNELRRMNNCASTRGSNSVELADEEQY</sequence>
<keyword evidence="2" id="KW-1185">Reference proteome</keyword>
<proteinExistence type="predicted"/>
<dbReference type="Proteomes" id="UP001075354">
    <property type="component" value="Chromosome 5"/>
</dbReference>
<evidence type="ECO:0000313" key="1">
    <source>
        <dbReference type="EMBL" id="KAJ1527782.1"/>
    </source>
</evidence>
<protein>
    <submittedName>
        <fullName evidence="1">Uncharacterized protein</fullName>
    </submittedName>
</protein>
<reference evidence="1" key="1">
    <citation type="submission" date="2022-12" db="EMBL/GenBank/DDBJ databases">
        <title>Chromosome-level genome assembly of the bean flower thrips Megalurothrips usitatus.</title>
        <authorList>
            <person name="Ma L."/>
            <person name="Liu Q."/>
            <person name="Li H."/>
            <person name="Cai W."/>
        </authorList>
    </citation>
    <scope>NUCLEOTIDE SEQUENCE</scope>
    <source>
        <strain evidence="1">Cailab_2022a</strain>
    </source>
</reference>
<dbReference type="EMBL" id="JAPTSV010000005">
    <property type="protein sequence ID" value="KAJ1527782.1"/>
    <property type="molecule type" value="Genomic_DNA"/>
</dbReference>
<name>A0AAV7XNL1_9NEOP</name>